<organism evidence="1 2">
    <name type="scientific">Siphonobacter aquaeclarae</name>
    <dbReference type="NCBI Taxonomy" id="563176"/>
    <lineage>
        <taxon>Bacteria</taxon>
        <taxon>Pseudomonadati</taxon>
        <taxon>Bacteroidota</taxon>
        <taxon>Cytophagia</taxon>
        <taxon>Cytophagales</taxon>
        <taxon>Cytophagaceae</taxon>
        <taxon>Siphonobacter</taxon>
    </lineage>
</organism>
<dbReference type="STRING" id="563176.SAMN04488090_3442"/>
<keyword evidence="2" id="KW-1185">Reference proteome</keyword>
<sequence length="524" mass="57547">MKKLFPAILIVLGVWFFACENPFKDVVFQFKDPLTKATVALQYYNANQASKEKSPKGLTIKLVGPDAGRIRNLTGGTLIKPSQEGLLGLAVDPNALPTANDPVTVSVLSDAPGYYSRLSNYTLTNDGKIGQWIPLFSPTDLPAGVTAVQEDVKSSDDLTLSTTGSVSARCQLPKGTALRAADNAAASGETRISLYTFTGGMATSFLPGYTQSIYNAVDRNNNKLSPFLFQGYAFVQLEAFTTNGQILTGAGSPLPLTVVIPDGMRHPDGTFLKEGELIPFWGYDPVQKRWEQLADQKLQKNSQGKLSFSTQVATLSFYALADTQPICENGPTFKFNTDISGVDINYYGRLIDATTGQVVYETFLNLNNGASRNFSGMIRRTVRLQVFKANDYYGGDRTTPIYQSDPVDLCDGKTIVATIKFTTPPPKVSVELNIKCPAGKQVDENLLPAQLFVQYKFSGTNTWVDLITMTREVRKVASNRLELGKRYAFRATPNPAVGWPFVQSDTTLKQTFFKLDIEYDGFCR</sequence>
<reference evidence="1 2" key="1">
    <citation type="submission" date="2016-10" db="EMBL/GenBank/DDBJ databases">
        <authorList>
            <person name="de Groot N.N."/>
        </authorList>
    </citation>
    <scope>NUCLEOTIDE SEQUENCE [LARGE SCALE GENOMIC DNA]</scope>
    <source>
        <strain evidence="1 2">DSM 21668</strain>
    </source>
</reference>
<name>A0A1G9T7G7_9BACT</name>
<proteinExistence type="predicted"/>
<dbReference type="AlphaFoldDB" id="A0A1G9T7G7"/>
<dbReference type="EMBL" id="FNGS01000006">
    <property type="protein sequence ID" value="SDM43577.1"/>
    <property type="molecule type" value="Genomic_DNA"/>
</dbReference>
<evidence type="ECO:0000313" key="1">
    <source>
        <dbReference type="EMBL" id="SDM43577.1"/>
    </source>
</evidence>
<dbReference type="Proteomes" id="UP000198901">
    <property type="component" value="Unassembled WGS sequence"/>
</dbReference>
<dbReference type="PROSITE" id="PS51257">
    <property type="entry name" value="PROKAR_LIPOPROTEIN"/>
    <property type="match status" value="1"/>
</dbReference>
<gene>
    <name evidence="1" type="ORF">SAMN04488090_3442</name>
</gene>
<evidence type="ECO:0000313" key="2">
    <source>
        <dbReference type="Proteomes" id="UP000198901"/>
    </source>
</evidence>
<dbReference type="OrthoDB" id="973569at2"/>
<accession>A0A1G9T7G7</accession>
<dbReference type="RefSeq" id="WP_093204962.1">
    <property type="nucleotide sequence ID" value="NZ_FNGS01000006.1"/>
</dbReference>
<protein>
    <submittedName>
        <fullName evidence="1">Uncharacterized protein</fullName>
    </submittedName>
</protein>